<proteinExistence type="predicted"/>
<dbReference type="GO" id="GO:0046872">
    <property type="term" value="F:metal ion binding"/>
    <property type="evidence" value="ECO:0007669"/>
    <property type="project" value="UniProtKB-KW"/>
</dbReference>
<dbReference type="GO" id="GO:0006308">
    <property type="term" value="P:DNA catabolic process"/>
    <property type="evidence" value="ECO:0007669"/>
    <property type="project" value="TreeGrafter"/>
</dbReference>
<evidence type="ECO:0000256" key="4">
    <source>
        <dbReference type="ARBA" id="ARBA00022801"/>
    </source>
</evidence>
<dbReference type="GO" id="GO:0005737">
    <property type="term" value="C:cytoplasm"/>
    <property type="evidence" value="ECO:0007669"/>
    <property type="project" value="TreeGrafter"/>
</dbReference>
<keyword evidence="8" id="KW-1185">Reference proteome</keyword>
<dbReference type="PANTHER" id="PTHR13058">
    <property type="entry name" value="THREE PRIME REPAIR EXONUCLEASE 1, 2"/>
    <property type="match status" value="1"/>
</dbReference>
<feature type="compositionally biased region" description="Basic and acidic residues" evidence="7">
    <location>
        <begin position="163"/>
        <end position="180"/>
    </location>
</feature>
<dbReference type="GO" id="GO:0008296">
    <property type="term" value="F:3'-5'-DNA exonuclease activity"/>
    <property type="evidence" value="ECO:0007669"/>
    <property type="project" value="TreeGrafter"/>
</dbReference>
<dbReference type="SUPFAM" id="SSF53098">
    <property type="entry name" value="Ribonuclease H-like"/>
    <property type="match status" value="1"/>
</dbReference>
<dbReference type="WBParaSite" id="MhA1_Contig762.frz3.gene2">
    <property type="protein sequence ID" value="MhA1_Contig762.frz3.gene2"/>
    <property type="gene ID" value="MhA1_Contig762.frz3.gene2"/>
</dbReference>
<keyword evidence="5" id="KW-0269">Exonuclease</keyword>
<dbReference type="Gene3D" id="3.30.420.10">
    <property type="entry name" value="Ribonuclease H-like superfamily/Ribonuclease H"/>
    <property type="match status" value="1"/>
</dbReference>
<dbReference type="PANTHER" id="PTHR13058:SF19">
    <property type="entry name" value="LD40940P"/>
    <property type="match status" value="1"/>
</dbReference>
<dbReference type="Proteomes" id="UP000095281">
    <property type="component" value="Unplaced"/>
</dbReference>
<keyword evidence="6" id="KW-0460">Magnesium</keyword>
<dbReference type="InterPro" id="IPR036397">
    <property type="entry name" value="RNaseH_sf"/>
</dbReference>
<sequence>METTKTLIFMDLESTGLFDDSYSDPLINPGPPKDLTRRLENIIRSDGRQKPHITEISFVSIPTTLFKEASKQLNKELNIRKNQLVDFYMPVVTNIQTRQINPKLNSSGWAKYEMLRIKRPDVISQNGGEEEDEEEEKEEINKTTGIIIDTLENLIRAPPTEEQLQRTPDKKQKGNEEIKRKGAKRCLFGNTSSSSQPPTPVTFMRTESWSPAKRRRINSQYFGRNREGNWDFNSHQAKRETFGRGKKTLSALQERFFVKGLFSSHRAQGDSEALLQCCLAYGDDFISYMDKHRAVFPIEQSPWPKLHLIFIVQQSACWTAQGSSINNCVLDCTRQQHQQLRAGLHKAAASTIACWTAQGSSINNCVLDCTRQQHQQLRAGLHKAAASTTACWTAQGSSINNCVLDCTRAAASTIACWTAQGSSINNCVLDCTRQQHQQLRAGLHKAAASTIACWTALGSSINNCVLDCTRQQHQQLRAGLHKAAASTIACWTALGSSINNCVLDCTRQQHQQLRAGLHKAAASTTACWTAQGSSINNCVLDCTRQQHQQLRAGLHKAAASTIACWTAQGSSINNCVLDCTRQQHQQLRAGLH</sequence>
<evidence type="ECO:0000313" key="8">
    <source>
        <dbReference type="Proteomes" id="UP000095281"/>
    </source>
</evidence>
<feature type="region of interest" description="Disordered" evidence="7">
    <location>
        <begin position="157"/>
        <end position="209"/>
    </location>
</feature>
<evidence type="ECO:0000256" key="5">
    <source>
        <dbReference type="ARBA" id="ARBA00022839"/>
    </source>
</evidence>
<evidence type="ECO:0000256" key="6">
    <source>
        <dbReference type="ARBA" id="ARBA00022842"/>
    </source>
</evidence>
<dbReference type="AlphaFoldDB" id="A0A1I8BXW6"/>
<organism evidence="8 9">
    <name type="scientific">Meloidogyne hapla</name>
    <name type="common">Root-knot nematode worm</name>
    <dbReference type="NCBI Taxonomy" id="6305"/>
    <lineage>
        <taxon>Eukaryota</taxon>
        <taxon>Metazoa</taxon>
        <taxon>Ecdysozoa</taxon>
        <taxon>Nematoda</taxon>
        <taxon>Chromadorea</taxon>
        <taxon>Rhabditida</taxon>
        <taxon>Tylenchina</taxon>
        <taxon>Tylenchomorpha</taxon>
        <taxon>Tylenchoidea</taxon>
        <taxon>Meloidogynidae</taxon>
        <taxon>Meloidogyninae</taxon>
        <taxon>Meloidogyne</taxon>
    </lineage>
</organism>
<evidence type="ECO:0000256" key="7">
    <source>
        <dbReference type="SAM" id="MobiDB-lite"/>
    </source>
</evidence>
<evidence type="ECO:0000256" key="2">
    <source>
        <dbReference type="ARBA" id="ARBA00022722"/>
    </source>
</evidence>
<accession>A0A1I8BXW6</accession>
<keyword evidence="4" id="KW-0378">Hydrolase</keyword>
<dbReference type="InterPro" id="IPR040393">
    <property type="entry name" value="TREX1/2"/>
</dbReference>
<dbReference type="InterPro" id="IPR012337">
    <property type="entry name" value="RNaseH-like_sf"/>
</dbReference>
<name>A0A1I8BXW6_MELHA</name>
<evidence type="ECO:0000256" key="3">
    <source>
        <dbReference type="ARBA" id="ARBA00022723"/>
    </source>
</evidence>
<keyword evidence="3" id="KW-0479">Metal-binding</keyword>
<evidence type="ECO:0000313" key="9">
    <source>
        <dbReference type="WBParaSite" id="MhA1_Contig762.frz3.gene2"/>
    </source>
</evidence>
<protein>
    <submittedName>
        <fullName evidence="9">Exonuclease domain-containing protein</fullName>
    </submittedName>
</protein>
<keyword evidence="2" id="KW-0540">Nuclease</keyword>
<dbReference type="GO" id="GO:0003676">
    <property type="term" value="F:nucleic acid binding"/>
    <property type="evidence" value="ECO:0007669"/>
    <property type="project" value="InterPro"/>
</dbReference>
<comment type="cofactor">
    <cofactor evidence="1">
        <name>Mg(2+)</name>
        <dbReference type="ChEBI" id="CHEBI:18420"/>
    </cofactor>
</comment>
<reference evidence="9" key="1">
    <citation type="submission" date="2016-11" db="UniProtKB">
        <authorList>
            <consortium name="WormBaseParasite"/>
        </authorList>
    </citation>
    <scope>IDENTIFICATION</scope>
</reference>
<evidence type="ECO:0000256" key="1">
    <source>
        <dbReference type="ARBA" id="ARBA00001946"/>
    </source>
</evidence>